<dbReference type="STRING" id="571298.SAMN04488026_11343"/>
<keyword evidence="1" id="KW-0812">Transmembrane</keyword>
<reference evidence="2 3" key="1">
    <citation type="submission" date="2016-10" db="EMBL/GenBank/DDBJ databases">
        <authorList>
            <person name="de Groot N.N."/>
        </authorList>
    </citation>
    <scope>NUCLEOTIDE SEQUENCE [LARGE SCALE GENOMIC DNA]</scope>
    <source>
        <strain evidence="2 3">DSM 25294</strain>
    </source>
</reference>
<keyword evidence="1" id="KW-1133">Transmembrane helix</keyword>
<dbReference type="InterPro" id="IPR045781">
    <property type="entry name" value="SxtJ"/>
</dbReference>
<feature type="transmembrane region" description="Helical" evidence="1">
    <location>
        <begin position="29"/>
        <end position="48"/>
    </location>
</feature>
<gene>
    <name evidence="2" type="ORF">SAMN04488026_11343</name>
</gene>
<feature type="transmembrane region" description="Helical" evidence="1">
    <location>
        <begin position="6"/>
        <end position="24"/>
    </location>
</feature>
<dbReference type="EMBL" id="FNEK01000134">
    <property type="protein sequence ID" value="SDL93631.1"/>
    <property type="molecule type" value="Genomic_DNA"/>
</dbReference>
<evidence type="ECO:0000313" key="3">
    <source>
        <dbReference type="Proteomes" id="UP000199382"/>
    </source>
</evidence>
<sequence length="123" mass="14187">MGSERNFGIVFGAVFSIFAVLGLAYGGWYWPFAAVFGLVCLVLAFVFPEALRIPNRVWFRFGQLLHSVISPVVMFLVFAITFVPIGIVFRLRRKDLLEQGFDRKKISYWNERTEPQGNMSRQF</sequence>
<dbReference type="AlphaFoldDB" id="A0A1G9P549"/>
<name>A0A1G9P549_9RHOB</name>
<protein>
    <recommendedName>
        <fullName evidence="4">SxtJ</fullName>
    </recommendedName>
</protein>
<keyword evidence="1" id="KW-0472">Membrane</keyword>
<proteinExistence type="predicted"/>
<dbReference type="Proteomes" id="UP000199382">
    <property type="component" value="Unassembled WGS sequence"/>
</dbReference>
<organism evidence="2 3">
    <name type="scientific">Aliiruegeria lutimaris</name>
    <dbReference type="NCBI Taxonomy" id="571298"/>
    <lineage>
        <taxon>Bacteria</taxon>
        <taxon>Pseudomonadati</taxon>
        <taxon>Pseudomonadota</taxon>
        <taxon>Alphaproteobacteria</taxon>
        <taxon>Rhodobacterales</taxon>
        <taxon>Roseobacteraceae</taxon>
        <taxon>Aliiruegeria</taxon>
    </lineage>
</organism>
<feature type="transmembrane region" description="Helical" evidence="1">
    <location>
        <begin position="68"/>
        <end position="89"/>
    </location>
</feature>
<evidence type="ECO:0000313" key="2">
    <source>
        <dbReference type="EMBL" id="SDL93631.1"/>
    </source>
</evidence>
<keyword evidence="3" id="KW-1185">Reference proteome</keyword>
<accession>A0A1G9P549</accession>
<dbReference type="Pfam" id="PF19588">
    <property type="entry name" value="SxtJ"/>
    <property type="match status" value="1"/>
</dbReference>
<evidence type="ECO:0000256" key="1">
    <source>
        <dbReference type="SAM" id="Phobius"/>
    </source>
</evidence>
<evidence type="ECO:0008006" key="4">
    <source>
        <dbReference type="Google" id="ProtNLM"/>
    </source>
</evidence>